<accession>A0AAN6WG46</accession>
<evidence type="ECO:0008006" key="6">
    <source>
        <dbReference type="Google" id="ProtNLM"/>
    </source>
</evidence>
<dbReference type="AlphaFoldDB" id="A0AAN6WG46"/>
<reference evidence="4" key="2">
    <citation type="submission" date="2023-05" db="EMBL/GenBank/DDBJ databases">
        <authorList>
            <consortium name="Lawrence Berkeley National Laboratory"/>
            <person name="Steindorff A."/>
            <person name="Hensen N."/>
            <person name="Bonometti L."/>
            <person name="Westerberg I."/>
            <person name="Brannstrom I.O."/>
            <person name="Guillou S."/>
            <person name="Cros-Aarteil S."/>
            <person name="Calhoun S."/>
            <person name="Haridas S."/>
            <person name="Kuo A."/>
            <person name="Mondo S."/>
            <person name="Pangilinan J."/>
            <person name="Riley R."/>
            <person name="Labutti K."/>
            <person name="Andreopoulos B."/>
            <person name="Lipzen A."/>
            <person name="Chen C."/>
            <person name="Yanf M."/>
            <person name="Daum C."/>
            <person name="Ng V."/>
            <person name="Clum A."/>
            <person name="Ohm R."/>
            <person name="Martin F."/>
            <person name="Silar P."/>
            <person name="Natvig D."/>
            <person name="Lalanne C."/>
            <person name="Gautier V."/>
            <person name="Ament-Velasquez S.L."/>
            <person name="Kruys A."/>
            <person name="Hutchinson M.I."/>
            <person name="Powell A.J."/>
            <person name="Barry K."/>
            <person name="Miller A.N."/>
            <person name="Grigoriev I.V."/>
            <person name="Debuchy R."/>
            <person name="Gladieux P."/>
            <person name="Thoren M.H."/>
            <person name="Johannesson H."/>
        </authorList>
    </citation>
    <scope>NUCLEOTIDE SEQUENCE</scope>
    <source>
        <strain evidence="4">CBS 892.96</strain>
    </source>
</reference>
<evidence type="ECO:0000313" key="4">
    <source>
        <dbReference type="EMBL" id="KAK4181260.1"/>
    </source>
</evidence>
<comment type="caution">
    <text evidence="4">The sequence shown here is derived from an EMBL/GenBank/DDBJ whole genome shotgun (WGS) entry which is preliminary data.</text>
</comment>
<gene>
    <name evidence="4" type="ORF">QBC36DRAFT_227644</name>
</gene>
<sequence length="331" mass="35012">MMKRHILYSILSILCCIDWSTAINKCYYPGGGEALDDVPCDPDAEVSVCCGRSTSGGGCLSNKLCMGTDGRMSRGSCTDNTWMSPECPNFCTVLRQGIVVTPCLNGNDSSTTHCCFMDRNCCSDKSALFEAPPAQPATTATWNARSVRYVTVQLQPSTSSSSTKTSTSKILTSSFTSTSAANTVAPTESTTTTTPPESAQPTSSPSGDQQFQPQQQSSEALPPATAAGVAIGAVVGAVLIAAVIYLLWRLNKSQKILEQAVARNEEPTSGNLLQCSHPYGLEPPRSPFYHSSQHSYTAETAFVNELPSDRSVGELCAGSLPGSYPSGRAQS</sequence>
<feature type="transmembrane region" description="Helical" evidence="2">
    <location>
        <begin position="224"/>
        <end position="248"/>
    </location>
</feature>
<dbReference type="EMBL" id="MU866088">
    <property type="protein sequence ID" value="KAK4181260.1"/>
    <property type="molecule type" value="Genomic_DNA"/>
</dbReference>
<keyword evidence="2" id="KW-0812">Transmembrane</keyword>
<keyword evidence="3" id="KW-0732">Signal</keyword>
<protein>
    <recommendedName>
        <fullName evidence="6">Mid2 domain-containing protein</fullName>
    </recommendedName>
</protein>
<proteinExistence type="predicted"/>
<name>A0AAN6WG46_9PEZI</name>
<organism evidence="4 5">
    <name type="scientific">Triangularia setosa</name>
    <dbReference type="NCBI Taxonomy" id="2587417"/>
    <lineage>
        <taxon>Eukaryota</taxon>
        <taxon>Fungi</taxon>
        <taxon>Dikarya</taxon>
        <taxon>Ascomycota</taxon>
        <taxon>Pezizomycotina</taxon>
        <taxon>Sordariomycetes</taxon>
        <taxon>Sordariomycetidae</taxon>
        <taxon>Sordariales</taxon>
        <taxon>Podosporaceae</taxon>
        <taxon>Triangularia</taxon>
    </lineage>
</organism>
<keyword evidence="2" id="KW-0472">Membrane</keyword>
<evidence type="ECO:0000256" key="1">
    <source>
        <dbReference type="SAM" id="MobiDB-lite"/>
    </source>
</evidence>
<keyword evidence="5" id="KW-1185">Reference proteome</keyword>
<feature type="compositionally biased region" description="Low complexity" evidence="1">
    <location>
        <begin position="180"/>
        <end position="218"/>
    </location>
</feature>
<feature type="chain" id="PRO_5042953814" description="Mid2 domain-containing protein" evidence="3">
    <location>
        <begin position="23"/>
        <end position="331"/>
    </location>
</feature>
<evidence type="ECO:0000256" key="3">
    <source>
        <dbReference type="SAM" id="SignalP"/>
    </source>
</evidence>
<feature type="signal peptide" evidence="3">
    <location>
        <begin position="1"/>
        <end position="22"/>
    </location>
</feature>
<evidence type="ECO:0000313" key="5">
    <source>
        <dbReference type="Proteomes" id="UP001302321"/>
    </source>
</evidence>
<dbReference type="Proteomes" id="UP001302321">
    <property type="component" value="Unassembled WGS sequence"/>
</dbReference>
<feature type="region of interest" description="Disordered" evidence="1">
    <location>
        <begin position="180"/>
        <end position="220"/>
    </location>
</feature>
<evidence type="ECO:0000256" key="2">
    <source>
        <dbReference type="SAM" id="Phobius"/>
    </source>
</evidence>
<reference evidence="4" key="1">
    <citation type="journal article" date="2023" name="Mol. Phylogenet. Evol.">
        <title>Genome-scale phylogeny and comparative genomics of the fungal order Sordariales.</title>
        <authorList>
            <person name="Hensen N."/>
            <person name="Bonometti L."/>
            <person name="Westerberg I."/>
            <person name="Brannstrom I.O."/>
            <person name="Guillou S."/>
            <person name="Cros-Aarteil S."/>
            <person name="Calhoun S."/>
            <person name="Haridas S."/>
            <person name="Kuo A."/>
            <person name="Mondo S."/>
            <person name="Pangilinan J."/>
            <person name="Riley R."/>
            <person name="LaButti K."/>
            <person name="Andreopoulos B."/>
            <person name="Lipzen A."/>
            <person name="Chen C."/>
            <person name="Yan M."/>
            <person name="Daum C."/>
            <person name="Ng V."/>
            <person name="Clum A."/>
            <person name="Steindorff A."/>
            <person name="Ohm R.A."/>
            <person name="Martin F."/>
            <person name="Silar P."/>
            <person name="Natvig D.O."/>
            <person name="Lalanne C."/>
            <person name="Gautier V."/>
            <person name="Ament-Velasquez S.L."/>
            <person name="Kruys A."/>
            <person name="Hutchinson M.I."/>
            <person name="Powell A.J."/>
            <person name="Barry K."/>
            <person name="Miller A.N."/>
            <person name="Grigoriev I.V."/>
            <person name="Debuchy R."/>
            <person name="Gladieux P."/>
            <person name="Hiltunen Thoren M."/>
            <person name="Johannesson H."/>
        </authorList>
    </citation>
    <scope>NUCLEOTIDE SEQUENCE</scope>
    <source>
        <strain evidence="4">CBS 892.96</strain>
    </source>
</reference>
<keyword evidence="2" id="KW-1133">Transmembrane helix</keyword>